<proteinExistence type="predicted"/>
<dbReference type="EMBL" id="JACDQQ010001818">
    <property type="protein sequence ID" value="MBA0087077.1"/>
    <property type="molecule type" value="Genomic_DNA"/>
</dbReference>
<evidence type="ECO:0000259" key="2">
    <source>
        <dbReference type="Pfam" id="PF13439"/>
    </source>
</evidence>
<dbReference type="GO" id="GO:0016757">
    <property type="term" value="F:glycosyltransferase activity"/>
    <property type="evidence" value="ECO:0007669"/>
    <property type="project" value="InterPro"/>
</dbReference>
<organism evidence="3 4">
    <name type="scientific">Candidatus Acidiferrum panamense</name>
    <dbReference type="NCBI Taxonomy" id="2741543"/>
    <lineage>
        <taxon>Bacteria</taxon>
        <taxon>Pseudomonadati</taxon>
        <taxon>Acidobacteriota</taxon>
        <taxon>Terriglobia</taxon>
        <taxon>Candidatus Acidiferrales</taxon>
        <taxon>Candidatus Acidiferrum</taxon>
    </lineage>
</organism>
<dbReference type="InterPro" id="IPR028098">
    <property type="entry name" value="Glyco_trans_4-like_N"/>
</dbReference>
<dbReference type="InterPro" id="IPR050194">
    <property type="entry name" value="Glycosyltransferase_grp1"/>
</dbReference>
<gene>
    <name evidence="3" type="ORF">HRJ53_19000</name>
</gene>
<dbReference type="PANTHER" id="PTHR45947:SF13">
    <property type="entry name" value="TRANSFERASE"/>
    <property type="match status" value="1"/>
</dbReference>
<dbReference type="AlphaFoldDB" id="A0A7V8SYU8"/>
<reference evidence="3" key="1">
    <citation type="submission" date="2020-06" db="EMBL/GenBank/DDBJ databases">
        <title>Legume-microbial interactions unlock mineral nutrients during tropical forest succession.</title>
        <authorList>
            <person name="Epihov D.Z."/>
        </authorList>
    </citation>
    <scope>NUCLEOTIDE SEQUENCE [LARGE SCALE GENOMIC DNA]</scope>
    <source>
        <strain evidence="3">Pan2503</strain>
    </source>
</reference>
<dbReference type="Pfam" id="PF00534">
    <property type="entry name" value="Glycos_transf_1"/>
    <property type="match status" value="1"/>
</dbReference>
<feature type="domain" description="Glycosyltransferase subfamily 4-like N-terminal" evidence="2">
    <location>
        <begin position="24"/>
        <end position="182"/>
    </location>
</feature>
<dbReference type="Proteomes" id="UP000567293">
    <property type="component" value="Unassembled WGS sequence"/>
</dbReference>
<evidence type="ECO:0000259" key="1">
    <source>
        <dbReference type="Pfam" id="PF00534"/>
    </source>
</evidence>
<evidence type="ECO:0000313" key="3">
    <source>
        <dbReference type="EMBL" id="MBA0087077.1"/>
    </source>
</evidence>
<dbReference type="InterPro" id="IPR001296">
    <property type="entry name" value="Glyco_trans_1"/>
</dbReference>
<feature type="non-terminal residue" evidence="3">
    <location>
        <position position="1"/>
    </location>
</feature>
<dbReference type="PANTHER" id="PTHR45947">
    <property type="entry name" value="SULFOQUINOVOSYL TRANSFERASE SQD2"/>
    <property type="match status" value="1"/>
</dbReference>
<sequence>LLATRGHTVFPYRRSNAEIGPLPIVQKAVLPLTTVWSKKSLAAVRDFALDHQPDVAHFHNTFPLISPSAYSACRLAGIPVVQTLHNYRLLCPGTTLSRRGKPCECCLGKGIPWPAVRYACYRGNRTASGTVAAMLAVHQVLGTWTERVDLYVALSNFARDKFIAGGLPAAKIVVKPNFVHPDPGAERDVSDYALFVGRLSPEKGLGTLLAAWKHLRSKIPLRILGDGPLRGELETLVERLGLAGVEFLGHLDRQAVFAAMKGARFLVVPSECYENLPMTVTEAYACGTPTIVARLGALQEMVADERTGIHFLPGNAEDLACKVEWVWTHPRDMEEIGQAGRAEFVAKYTADRNYEMLMGIYKRAIESRKEDLGCSVN</sequence>
<evidence type="ECO:0000313" key="4">
    <source>
        <dbReference type="Proteomes" id="UP000567293"/>
    </source>
</evidence>
<comment type="caution">
    <text evidence="3">The sequence shown here is derived from an EMBL/GenBank/DDBJ whole genome shotgun (WGS) entry which is preliminary data.</text>
</comment>
<feature type="domain" description="Glycosyl transferase family 1" evidence="1">
    <location>
        <begin position="190"/>
        <end position="341"/>
    </location>
</feature>
<name>A0A7V8SYU8_9BACT</name>
<protein>
    <submittedName>
        <fullName evidence="3">Glycosyltransferase family 4 protein</fullName>
    </submittedName>
</protein>
<dbReference type="CDD" id="cd03801">
    <property type="entry name" value="GT4_PimA-like"/>
    <property type="match status" value="1"/>
</dbReference>
<dbReference type="Pfam" id="PF13439">
    <property type="entry name" value="Glyco_transf_4"/>
    <property type="match status" value="1"/>
</dbReference>
<dbReference type="SUPFAM" id="SSF53756">
    <property type="entry name" value="UDP-Glycosyltransferase/glycogen phosphorylase"/>
    <property type="match status" value="1"/>
</dbReference>
<accession>A0A7V8SYU8</accession>
<dbReference type="Gene3D" id="3.40.50.2000">
    <property type="entry name" value="Glycogen Phosphorylase B"/>
    <property type="match status" value="2"/>
</dbReference>
<keyword evidence="4" id="KW-1185">Reference proteome</keyword>